<evidence type="ECO:0000313" key="2">
    <source>
        <dbReference type="Proteomes" id="UP000179807"/>
    </source>
</evidence>
<dbReference type="OrthoDB" id="10451520at2759"/>
<dbReference type="RefSeq" id="XP_068347348.1">
    <property type="nucleotide sequence ID" value="XM_068495953.1"/>
</dbReference>
<dbReference type="EMBL" id="MLAK01001337">
    <property type="protein sequence ID" value="OHS94211.1"/>
    <property type="molecule type" value="Genomic_DNA"/>
</dbReference>
<keyword evidence="2" id="KW-1185">Reference proteome</keyword>
<dbReference type="Proteomes" id="UP000179807">
    <property type="component" value="Unassembled WGS sequence"/>
</dbReference>
<sequence>MEPIPLKHFIHQRVRNLREAVSKIYSGEALCYTFDDPNALFVGTIPYQAQAIWHLPQEVTLHISSGGCTFFLWSHQVENLVVTGLVSHRFQIHTLNIDLTFHIFDSIKFCTTLKVDELRDKMEEFLLNAFRDHQYDDLKSHQFTMFNTEQFFKMNRLFQKYGVAVTQIVPSVALKQR</sequence>
<protein>
    <recommendedName>
        <fullName evidence="3">Band 7 domain-containing protein</fullName>
    </recommendedName>
</protein>
<accession>A0A1J4J954</accession>
<dbReference type="AlphaFoldDB" id="A0A1J4J954"/>
<dbReference type="VEuPathDB" id="TrichDB:TRFO_11286"/>
<comment type="caution">
    <text evidence="1">The sequence shown here is derived from an EMBL/GenBank/DDBJ whole genome shotgun (WGS) entry which is preliminary data.</text>
</comment>
<name>A0A1J4J954_9EUKA</name>
<proteinExistence type="predicted"/>
<reference evidence="1" key="1">
    <citation type="submission" date="2016-10" db="EMBL/GenBank/DDBJ databases">
        <authorList>
            <person name="Benchimol M."/>
            <person name="Almeida L.G."/>
            <person name="Vasconcelos A.T."/>
            <person name="Perreira-Neves A."/>
            <person name="Rosa I.A."/>
            <person name="Tasca T."/>
            <person name="Bogo M.R."/>
            <person name="de Souza W."/>
        </authorList>
    </citation>
    <scope>NUCLEOTIDE SEQUENCE [LARGE SCALE GENOMIC DNA]</scope>
    <source>
        <strain evidence="1">K</strain>
    </source>
</reference>
<organism evidence="1 2">
    <name type="scientific">Tritrichomonas foetus</name>
    <dbReference type="NCBI Taxonomy" id="1144522"/>
    <lineage>
        <taxon>Eukaryota</taxon>
        <taxon>Metamonada</taxon>
        <taxon>Parabasalia</taxon>
        <taxon>Tritrichomonadida</taxon>
        <taxon>Tritrichomonadidae</taxon>
        <taxon>Tritrichomonas</taxon>
    </lineage>
</organism>
<gene>
    <name evidence="1" type="ORF">TRFO_11286</name>
</gene>
<evidence type="ECO:0000313" key="1">
    <source>
        <dbReference type="EMBL" id="OHS94211.1"/>
    </source>
</evidence>
<dbReference type="GeneID" id="94830657"/>
<evidence type="ECO:0008006" key="3">
    <source>
        <dbReference type="Google" id="ProtNLM"/>
    </source>
</evidence>